<dbReference type="EMBL" id="JFZA02000010">
    <property type="protein sequence ID" value="KFG90819.1"/>
    <property type="molecule type" value="Genomic_DNA"/>
</dbReference>
<evidence type="ECO:0000313" key="3">
    <source>
        <dbReference type="Proteomes" id="UP000024284"/>
    </source>
</evidence>
<feature type="transmembrane region" description="Helical" evidence="1">
    <location>
        <begin position="50"/>
        <end position="73"/>
    </location>
</feature>
<keyword evidence="1" id="KW-0812">Transmembrane</keyword>
<dbReference type="OrthoDB" id="7409737at2"/>
<organism evidence="2 3">
    <name type="scientific">Sphingobium herbicidovorans (strain ATCC 700291 / DSM 11019 / CCUG 56400 / KCTC 2939 / LMG 18315 / NBRC 16415 / MH)</name>
    <name type="common">Sphingomonas herbicidovorans</name>
    <dbReference type="NCBI Taxonomy" id="1219045"/>
    <lineage>
        <taxon>Bacteria</taxon>
        <taxon>Pseudomonadati</taxon>
        <taxon>Pseudomonadota</taxon>
        <taxon>Alphaproteobacteria</taxon>
        <taxon>Sphingomonadales</taxon>
        <taxon>Sphingomonadaceae</taxon>
        <taxon>Sphingobium</taxon>
    </lineage>
</organism>
<name>A0A086PBQ1_SPHHM</name>
<dbReference type="RefSeq" id="WP_037463875.1">
    <property type="nucleotide sequence ID" value="NZ_BCZD01000038.1"/>
</dbReference>
<gene>
    <name evidence="2" type="ORF">BV98_001350</name>
</gene>
<keyword evidence="1" id="KW-1133">Transmembrane helix</keyword>
<keyword evidence="3" id="KW-1185">Reference proteome</keyword>
<evidence type="ECO:0000313" key="2">
    <source>
        <dbReference type="EMBL" id="KFG90819.1"/>
    </source>
</evidence>
<sequence>MPLWLDLLRTPMAAPETRRLRRMRLAWQILCLFTAVGVSLIAPLRALLGQAAPCIAAALIALTLIQSVIYWVAKQRADTAILDLRETSE</sequence>
<reference evidence="2" key="1">
    <citation type="submission" date="2014-08" db="EMBL/GenBank/DDBJ databases">
        <title>Draft genome sequences of Sphingobium herbicidovorans.</title>
        <authorList>
            <person name="Gan H.M."/>
            <person name="Gan H.Y."/>
            <person name="Savka M.A."/>
        </authorList>
    </citation>
    <scope>NUCLEOTIDE SEQUENCE [LARGE SCALE GENOMIC DNA]</scope>
    <source>
        <strain evidence="2">NBRC 16415</strain>
    </source>
</reference>
<protein>
    <submittedName>
        <fullName evidence="2">Inner membrane protein</fullName>
    </submittedName>
</protein>
<proteinExistence type="predicted"/>
<feature type="transmembrane region" description="Helical" evidence="1">
    <location>
        <begin position="25"/>
        <end position="44"/>
    </location>
</feature>
<comment type="caution">
    <text evidence="2">The sequence shown here is derived from an EMBL/GenBank/DDBJ whole genome shotgun (WGS) entry which is preliminary data.</text>
</comment>
<accession>A0A086PBQ1</accession>
<dbReference type="AlphaFoldDB" id="A0A086PBQ1"/>
<dbReference type="Proteomes" id="UP000024284">
    <property type="component" value="Unassembled WGS sequence"/>
</dbReference>
<dbReference type="STRING" id="76947.GCA_002080435_03998"/>
<evidence type="ECO:0000256" key="1">
    <source>
        <dbReference type="SAM" id="Phobius"/>
    </source>
</evidence>
<keyword evidence="1" id="KW-0472">Membrane</keyword>
<dbReference type="PATRIC" id="fig|1219045.3.peg.1382"/>